<evidence type="ECO:0000313" key="3">
    <source>
        <dbReference type="EMBL" id="MBO0948999.1"/>
    </source>
</evidence>
<feature type="chain" id="PRO_5046817748" description="WD40 repeat domain-containing protein" evidence="2">
    <location>
        <begin position="19"/>
        <end position="535"/>
    </location>
</feature>
<accession>A0ABS3JG60</accession>
<name>A0ABS3JG60_9BACT</name>
<dbReference type="EMBL" id="JAFMYW010000002">
    <property type="protein sequence ID" value="MBO0948999.1"/>
    <property type="molecule type" value="Genomic_DNA"/>
</dbReference>
<dbReference type="InterPro" id="IPR015943">
    <property type="entry name" value="WD40/YVTN_repeat-like_dom_sf"/>
</dbReference>
<dbReference type="SUPFAM" id="SSF69322">
    <property type="entry name" value="Tricorn protease domain 2"/>
    <property type="match status" value="1"/>
</dbReference>
<dbReference type="PANTHER" id="PTHR22840">
    <property type="entry name" value="WD REPEAT-CONTAINING PROTEIN 36"/>
    <property type="match status" value="1"/>
</dbReference>
<dbReference type="RefSeq" id="WP_207328936.1">
    <property type="nucleotide sequence ID" value="NZ_JAFMYW010000002.1"/>
</dbReference>
<dbReference type="Proteomes" id="UP000664628">
    <property type="component" value="Unassembled WGS sequence"/>
</dbReference>
<keyword evidence="4" id="KW-1185">Reference proteome</keyword>
<dbReference type="PROSITE" id="PS50082">
    <property type="entry name" value="WD_REPEATS_2"/>
    <property type="match status" value="1"/>
</dbReference>
<sequence length="535" mass="59536">MKFYFCCLSLLSTLAAQSQDKPTHTIAGLMGSKASFLSNQHLFYVDSRGNGISYDLKTKQAIQVISAGQLSIGNRQIIASPDGRKLLVHKQEEPQLIDLDTKTIVRTYRHNSRSASVLAFSHSGNYVAAGFYNGMVYVWQTDSDAPLTRWDAHPKAVSALVFSHDDALMVTGSNSKRICIREGIDGQIQTELSAGGEVDKLSICRDNTHLLSVVSEPFGSQWTSLWNIKTKEELIKLPDVSMAVFSPDGKRFATYNWTTRVVSVWTIANRRIIRAISETCDHLYFSPTGDYLITQNEAAIKAWPMGKLPASEKEITRATAVSLAQWEALGVTYPTDAQVQTKLAEMLAIDSRSMEEWAKLAKRIPAQKALADKKAFDLVGTCSVRNIQLYLSVFPAGQYRSLVAGRLKKATACEAMQAANRSGAASSGYSSSRTVAPGLANHTDCEAYAYITLINEDSMEKEYRLEFYYRNSLQSTRIGKSIVIRNRKDDNRWDVHTGFSDAESSYSGLELLIKDAFNKQIKPLSGCRTWTYLER</sequence>
<evidence type="ECO:0000313" key="4">
    <source>
        <dbReference type="Proteomes" id="UP000664628"/>
    </source>
</evidence>
<comment type="caution">
    <text evidence="3">The sequence shown here is derived from an EMBL/GenBank/DDBJ whole genome shotgun (WGS) entry which is preliminary data.</text>
</comment>
<dbReference type="PANTHER" id="PTHR22840:SF12">
    <property type="entry name" value="WD REPEAT-CONTAINING PROTEIN 36"/>
    <property type="match status" value="1"/>
</dbReference>
<reference evidence="3 4" key="1">
    <citation type="submission" date="2021-03" db="EMBL/GenBank/DDBJ databases">
        <title>Fibrella sp. HMF5405 genome sequencing and assembly.</title>
        <authorList>
            <person name="Kang H."/>
            <person name="Kim H."/>
            <person name="Bae S."/>
            <person name="Joh K."/>
        </authorList>
    </citation>
    <scope>NUCLEOTIDE SEQUENCE [LARGE SCALE GENOMIC DNA]</scope>
    <source>
        <strain evidence="3 4">HMF5405</strain>
    </source>
</reference>
<protein>
    <recommendedName>
        <fullName evidence="5">WD40 repeat domain-containing protein</fullName>
    </recommendedName>
</protein>
<dbReference type="Gene3D" id="2.130.10.10">
    <property type="entry name" value="YVTN repeat-like/Quinoprotein amine dehydrogenase"/>
    <property type="match status" value="2"/>
</dbReference>
<feature type="repeat" description="WD" evidence="1">
    <location>
        <begin position="108"/>
        <end position="149"/>
    </location>
</feature>
<dbReference type="Pfam" id="PF00400">
    <property type="entry name" value="WD40"/>
    <property type="match status" value="2"/>
</dbReference>
<feature type="signal peptide" evidence="2">
    <location>
        <begin position="1"/>
        <end position="18"/>
    </location>
</feature>
<organism evidence="3 4">
    <name type="scientific">Fibrella forsythiae</name>
    <dbReference type="NCBI Taxonomy" id="2817061"/>
    <lineage>
        <taxon>Bacteria</taxon>
        <taxon>Pseudomonadati</taxon>
        <taxon>Bacteroidota</taxon>
        <taxon>Cytophagia</taxon>
        <taxon>Cytophagales</taxon>
        <taxon>Spirosomataceae</taxon>
        <taxon>Fibrella</taxon>
    </lineage>
</organism>
<evidence type="ECO:0000256" key="2">
    <source>
        <dbReference type="SAM" id="SignalP"/>
    </source>
</evidence>
<dbReference type="InterPro" id="IPR001680">
    <property type="entry name" value="WD40_rpt"/>
</dbReference>
<keyword evidence="1" id="KW-0853">WD repeat</keyword>
<dbReference type="SMART" id="SM00320">
    <property type="entry name" value="WD40"/>
    <property type="match status" value="3"/>
</dbReference>
<evidence type="ECO:0008006" key="5">
    <source>
        <dbReference type="Google" id="ProtNLM"/>
    </source>
</evidence>
<proteinExistence type="predicted"/>
<gene>
    <name evidence="3" type="ORF">J2I46_10425</name>
</gene>
<evidence type="ECO:0000256" key="1">
    <source>
        <dbReference type="PROSITE-ProRule" id="PRU00221"/>
    </source>
</evidence>
<keyword evidence="2" id="KW-0732">Signal</keyword>